<dbReference type="FunFam" id="3.30.70.580:FF:000001">
    <property type="entry name" value="tRNA pseudouridine synthase A"/>
    <property type="match status" value="1"/>
</dbReference>
<dbReference type="RefSeq" id="WP_013361297.1">
    <property type="nucleotide sequence ID" value="NZ_CP154629.1"/>
</dbReference>
<feature type="active site" description="Nucleophile" evidence="4 5">
    <location>
        <position position="53"/>
    </location>
</feature>
<evidence type="ECO:0000256" key="6">
    <source>
        <dbReference type="PIRSR" id="PIRSR001430-2"/>
    </source>
</evidence>
<dbReference type="Proteomes" id="UP000243406">
    <property type="component" value="Unassembled WGS sequence"/>
</dbReference>
<dbReference type="PANTHER" id="PTHR11142:SF22">
    <property type="entry name" value="TRNA PSEUDOURIDINE SYNTHASE A 2"/>
    <property type="match status" value="1"/>
</dbReference>
<comment type="catalytic activity">
    <reaction evidence="4 7">
        <text>uridine(38/39/40) in tRNA = pseudouridine(38/39/40) in tRNA</text>
        <dbReference type="Rhea" id="RHEA:22376"/>
        <dbReference type="Rhea" id="RHEA-COMP:10085"/>
        <dbReference type="Rhea" id="RHEA-COMP:10087"/>
        <dbReference type="ChEBI" id="CHEBI:65314"/>
        <dbReference type="ChEBI" id="CHEBI:65315"/>
        <dbReference type="EC" id="5.4.99.12"/>
    </reaction>
</comment>
<feature type="domain" description="Pseudouridine synthase I TruA alpha/beta" evidence="8">
    <location>
        <begin position="7"/>
        <end position="103"/>
    </location>
</feature>
<comment type="subunit">
    <text evidence="4">Homodimer.</text>
</comment>
<evidence type="ECO:0000256" key="1">
    <source>
        <dbReference type="ARBA" id="ARBA00009375"/>
    </source>
</evidence>
<evidence type="ECO:0000313" key="9">
    <source>
        <dbReference type="EMBL" id="SKB54579.1"/>
    </source>
</evidence>
<dbReference type="NCBIfam" id="TIGR00071">
    <property type="entry name" value="hisT_truA"/>
    <property type="match status" value="1"/>
</dbReference>
<comment type="function">
    <text evidence="4">Formation of pseudouridine at positions 38, 39 and 40 in the anticodon stem and loop of transfer RNAs.</text>
</comment>
<evidence type="ECO:0000313" key="10">
    <source>
        <dbReference type="Proteomes" id="UP000243406"/>
    </source>
</evidence>
<comment type="similarity">
    <text evidence="1 4 7">Belongs to the tRNA pseudouridine synthase TruA family.</text>
</comment>
<evidence type="ECO:0000259" key="8">
    <source>
        <dbReference type="Pfam" id="PF01416"/>
    </source>
</evidence>
<comment type="caution">
    <text evidence="4">Lacks conserved residue(s) required for the propagation of feature annotation.</text>
</comment>
<dbReference type="GO" id="GO:0003723">
    <property type="term" value="F:RNA binding"/>
    <property type="evidence" value="ECO:0007669"/>
    <property type="project" value="InterPro"/>
</dbReference>
<dbReference type="InterPro" id="IPR020095">
    <property type="entry name" value="PsdUridine_synth_TruA_C"/>
</dbReference>
<dbReference type="InterPro" id="IPR020097">
    <property type="entry name" value="PsdUridine_synth_TruA_a/b_dom"/>
</dbReference>
<dbReference type="CDD" id="cd02570">
    <property type="entry name" value="PseudoU_synth_EcTruA"/>
    <property type="match status" value="1"/>
</dbReference>
<organism evidence="9 10">
    <name type="scientific">Acetoanaerobium noterae</name>
    <dbReference type="NCBI Taxonomy" id="745369"/>
    <lineage>
        <taxon>Bacteria</taxon>
        <taxon>Bacillati</taxon>
        <taxon>Bacillota</taxon>
        <taxon>Clostridia</taxon>
        <taxon>Peptostreptococcales</taxon>
        <taxon>Filifactoraceae</taxon>
        <taxon>Acetoanaerobium</taxon>
    </lineage>
</organism>
<dbReference type="Gene3D" id="3.30.70.660">
    <property type="entry name" value="Pseudouridine synthase I, catalytic domain, C-terminal subdomain"/>
    <property type="match status" value="1"/>
</dbReference>
<evidence type="ECO:0000256" key="4">
    <source>
        <dbReference type="HAMAP-Rule" id="MF_00171"/>
    </source>
</evidence>
<dbReference type="InterPro" id="IPR020094">
    <property type="entry name" value="TruA/RsuA/RluB/E/F_N"/>
</dbReference>
<dbReference type="PIRSF" id="PIRSF001430">
    <property type="entry name" value="tRNA_psdUrid_synth"/>
    <property type="match status" value="1"/>
</dbReference>
<evidence type="ECO:0000256" key="7">
    <source>
        <dbReference type="RuleBase" id="RU003792"/>
    </source>
</evidence>
<reference evidence="10" key="1">
    <citation type="submission" date="2017-02" db="EMBL/GenBank/DDBJ databases">
        <authorList>
            <person name="Varghese N."/>
            <person name="Submissions S."/>
        </authorList>
    </citation>
    <scope>NUCLEOTIDE SEQUENCE [LARGE SCALE GENOMIC DNA]</scope>
    <source>
        <strain evidence="10">ATCC 35199</strain>
    </source>
</reference>
<sequence>MRNIKIALQYEGTRYLGWQRLKDQDNTIQGKLEDLLNKMTDEEVQVIGCSRTDKGVHAKSLIANFHTNSKMTLHEIQTYMNYYLPEDIRVTYIEEADDKFHARHNAKTKVYRFTIDNNSFADVFTRKTAIHQPKQLDIKAMEKAANYLIGTHDYDAFTTMKSKKKSCRKSIKSIAITKKNNYVYLEFEGEGFLHNMIRIITGTLIRVGTGEISPEELANILASKDRSLSGPMVEGKGLMLMQVNY</sequence>
<gene>
    <name evidence="4" type="primary">truA</name>
    <name evidence="9" type="ORF">SAMN02745120_2017</name>
</gene>
<dbReference type="EMBL" id="FUYN01000004">
    <property type="protein sequence ID" value="SKB54579.1"/>
    <property type="molecule type" value="Genomic_DNA"/>
</dbReference>
<dbReference type="EC" id="5.4.99.12" evidence="4"/>
<accession>A0A1T5C5G5</accession>
<evidence type="ECO:0000256" key="5">
    <source>
        <dbReference type="PIRSR" id="PIRSR001430-1"/>
    </source>
</evidence>
<proteinExistence type="inferred from homology"/>
<dbReference type="InterPro" id="IPR001406">
    <property type="entry name" value="PsdUridine_synth_TruA"/>
</dbReference>
<dbReference type="OrthoDB" id="9811823at2"/>
<dbReference type="GO" id="GO:0160147">
    <property type="term" value="F:tRNA pseudouridine(38-40) synthase activity"/>
    <property type="evidence" value="ECO:0007669"/>
    <property type="project" value="UniProtKB-EC"/>
</dbReference>
<evidence type="ECO:0000256" key="3">
    <source>
        <dbReference type="ARBA" id="ARBA00023235"/>
    </source>
</evidence>
<dbReference type="SUPFAM" id="SSF55120">
    <property type="entry name" value="Pseudouridine synthase"/>
    <property type="match status" value="1"/>
</dbReference>
<dbReference type="PANTHER" id="PTHR11142">
    <property type="entry name" value="PSEUDOURIDYLATE SYNTHASE"/>
    <property type="match status" value="1"/>
</dbReference>
<evidence type="ECO:0000256" key="2">
    <source>
        <dbReference type="ARBA" id="ARBA00022694"/>
    </source>
</evidence>
<keyword evidence="2 4" id="KW-0819">tRNA processing</keyword>
<dbReference type="Gene3D" id="3.30.70.580">
    <property type="entry name" value="Pseudouridine synthase I, catalytic domain, N-terminal subdomain"/>
    <property type="match status" value="1"/>
</dbReference>
<dbReference type="HAMAP" id="MF_00171">
    <property type="entry name" value="TruA"/>
    <property type="match status" value="1"/>
</dbReference>
<feature type="binding site" evidence="4 6">
    <location>
        <position position="111"/>
    </location>
    <ligand>
        <name>substrate</name>
    </ligand>
</feature>
<dbReference type="GO" id="GO:0031119">
    <property type="term" value="P:tRNA pseudouridine synthesis"/>
    <property type="evidence" value="ECO:0007669"/>
    <property type="project" value="UniProtKB-UniRule"/>
</dbReference>
<dbReference type="Pfam" id="PF01416">
    <property type="entry name" value="PseudoU_synth_1"/>
    <property type="match status" value="2"/>
</dbReference>
<dbReference type="InterPro" id="IPR020103">
    <property type="entry name" value="PsdUridine_synth_cat_dom_sf"/>
</dbReference>
<keyword evidence="10" id="KW-1185">Reference proteome</keyword>
<feature type="domain" description="Pseudouridine synthase I TruA alpha/beta" evidence="8">
    <location>
        <begin position="144"/>
        <end position="245"/>
    </location>
</feature>
<keyword evidence="3 4" id="KW-0413">Isomerase</keyword>
<dbReference type="AlphaFoldDB" id="A0A1T5C5G5"/>
<name>A0A1T5C5G5_9FIRM</name>
<protein>
    <recommendedName>
        <fullName evidence="4">tRNA pseudouridine synthase A</fullName>
        <ecNumber evidence="4">5.4.99.12</ecNumber>
    </recommendedName>
    <alternativeName>
        <fullName evidence="4">tRNA pseudouridine(38-40) synthase</fullName>
    </alternativeName>
    <alternativeName>
        <fullName evidence="4">tRNA pseudouridylate synthase I</fullName>
    </alternativeName>
    <alternativeName>
        <fullName evidence="4">tRNA-uridine isomerase I</fullName>
    </alternativeName>
</protein>